<keyword evidence="17" id="KW-1185">Reference proteome</keyword>
<dbReference type="PROSITE" id="PS50880">
    <property type="entry name" value="TOPRIM"/>
    <property type="match status" value="1"/>
</dbReference>
<dbReference type="InterPro" id="IPR037068">
    <property type="entry name" value="DNA_primase_core_N_sf"/>
</dbReference>
<dbReference type="PaxDb" id="522772-Dacet_1754"/>
<comment type="domain">
    <text evidence="12">Contains an N-terminal zinc-binding domain, a central core domain that contains the primase activity, and a C-terminal DnaB-binding domain.</text>
</comment>
<dbReference type="GO" id="GO:0006269">
    <property type="term" value="P:DNA replication, synthesis of primer"/>
    <property type="evidence" value="ECO:0007669"/>
    <property type="project" value="UniProtKB-UniRule"/>
</dbReference>
<keyword evidence="11 12" id="KW-0804">Transcription</keyword>
<evidence type="ECO:0000256" key="10">
    <source>
        <dbReference type="ARBA" id="ARBA00023125"/>
    </source>
</evidence>
<evidence type="ECO:0000256" key="5">
    <source>
        <dbReference type="ARBA" id="ARBA00022705"/>
    </source>
</evidence>
<dbReference type="GO" id="GO:0003677">
    <property type="term" value="F:DNA binding"/>
    <property type="evidence" value="ECO:0007669"/>
    <property type="project" value="UniProtKB-KW"/>
</dbReference>
<dbReference type="InterPro" id="IPR013264">
    <property type="entry name" value="DNAG_N"/>
</dbReference>
<evidence type="ECO:0000256" key="11">
    <source>
        <dbReference type="ARBA" id="ARBA00023163"/>
    </source>
</evidence>
<comment type="cofactor">
    <cofactor evidence="12 13 14">
        <name>Zn(2+)</name>
        <dbReference type="ChEBI" id="CHEBI:29105"/>
    </cofactor>
    <text evidence="12 13 14">Binds 1 zinc ion per monomer.</text>
</comment>
<dbReference type="InterPro" id="IPR050219">
    <property type="entry name" value="DnaG_primase"/>
</dbReference>
<dbReference type="InterPro" id="IPR006171">
    <property type="entry name" value="TOPRIM_dom"/>
</dbReference>
<dbReference type="eggNOG" id="COG0358">
    <property type="taxonomic scope" value="Bacteria"/>
</dbReference>
<dbReference type="Proteomes" id="UP000002012">
    <property type="component" value="Chromosome"/>
</dbReference>
<keyword evidence="5 12" id="KW-0235">DNA replication</keyword>
<dbReference type="AlphaFoldDB" id="D4H0K5"/>
<comment type="function">
    <text evidence="12 13">RNA polymerase that catalyzes the synthesis of short RNA molecules used as primers for DNA polymerase during DNA replication.</text>
</comment>
<keyword evidence="3 12" id="KW-0808">Transferase</keyword>
<dbReference type="GO" id="GO:0003899">
    <property type="term" value="F:DNA-directed RNA polymerase activity"/>
    <property type="evidence" value="ECO:0007669"/>
    <property type="project" value="UniProtKB-UniRule"/>
</dbReference>
<evidence type="ECO:0000256" key="4">
    <source>
        <dbReference type="ARBA" id="ARBA00022695"/>
    </source>
</evidence>
<dbReference type="Pfam" id="PF08275">
    <property type="entry name" value="DNAG_N"/>
    <property type="match status" value="1"/>
</dbReference>
<accession>D4H0K5</accession>
<dbReference type="KEGG" id="dap:Dacet_1754"/>
<evidence type="ECO:0000256" key="2">
    <source>
        <dbReference type="ARBA" id="ARBA00022515"/>
    </source>
</evidence>
<feature type="domain" description="Toprim" evidence="15">
    <location>
        <begin position="248"/>
        <end position="331"/>
    </location>
</feature>
<keyword evidence="9" id="KW-0460">Magnesium</keyword>
<evidence type="ECO:0000256" key="3">
    <source>
        <dbReference type="ARBA" id="ARBA00022679"/>
    </source>
</evidence>
<organism evidence="16 17">
    <name type="scientific">Denitrovibrio acetiphilus (strain DSM 12809 / NBRC 114555 / N2460)</name>
    <dbReference type="NCBI Taxonomy" id="522772"/>
    <lineage>
        <taxon>Bacteria</taxon>
        <taxon>Pseudomonadati</taxon>
        <taxon>Deferribacterota</taxon>
        <taxon>Deferribacteres</taxon>
        <taxon>Deferribacterales</taxon>
        <taxon>Geovibrionaceae</taxon>
        <taxon>Denitrovibrio</taxon>
    </lineage>
</organism>
<dbReference type="FunCoup" id="D4H0K5">
    <property type="interactions" value="278"/>
</dbReference>
<evidence type="ECO:0000313" key="16">
    <source>
        <dbReference type="EMBL" id="ADD68518.1"/>
    </source>
</evidence>
<dbReference type="SUPFAM" id="SSF56731">
    <property type="entry name" value="DNA primase core"/>
    <property type="match status" value="1"/>
</dbReference>
<dbReference type="InterPro" id="IPR036977">
    <property type="entry name" value="DNA_primase_Znf_CHC2"/>
</dbReference>
<keyword evidence="2 12" id="KW-0639">Primosome</keyword>
<evidence type="ECO:0000259" key="15">
    <source>
        <dbReference type="PROSITE" id="PS50880"/>
    </source>
</evidence>
<dbReference type="EC" id="2.7.7.101" evidence="12"/>
<name>D4H0K5_DENA2</name>
<dbReference type="GO" id="GO:0000428">
    <property type="term" value="C:DNA-directed RNA polymerase complex"/>
    <property type="evidence" value="ECO:0007669"/>
    <property type="project" value="UniProtKB-KW"/>
</dbReference>
<comment type="catalytic activity">
    <reaction evidence="12">
        <text>ssDNA + n NTP = ssDNA/pppN(pN)n-1 hybrid + (n-1) diphosphate.</text>
        <dbReference type="EC" id="2.7.7.101"/>
    </reaction>
</comment>
<reference evidence="16 17" key="1">
    <citation type="journal article" date="2010" name="Stand. Genomic Sci.">
        <title>Complete genome sequence of Denitrovibrio acetiphilus type strain (N2460).</title>
        <authorList>
            <person name="Kiss H."/>
            <person name="Lang E."/>
            <person name="Lapidus A."/>
            <person name="Copeland A."/>
            <person name="Nolan M."/>
            <person name="Glavina Del Rio T."/>
            <person name="Chen F."/>
            <person name="Lucas S."/>
            <person name="Tice H."/>
            <person name="Cheng J.F."/>
            <person name="Han C."/>
            <person name="Goodwin L."/>
            <person name="Pitluck S."/>
            <person name="Liolios K."/>
            <person name="Pati A."/>
            <person name="Ivanova N."/>
            <person name="Mavromatis K."/>
            <person name="Chen A."/>
            <person name="Palaniappan K."/>
            <person name="Land M."/>
            <person name="Hauser L."/>
            <person name="Chang Y.J."/>
            <person name="Jeffries C.D."/>
            <person name="Detter J.C."/>
            <person name="Brettin T."/>
            <person name="Spring S."/>
            <person name="Rohde M."/>
            <person name="Goker M."/>
            <person name="Woyke T."/>
            <person name="Bristow J."/>
            <person name="Eisen J.A."/>
            <person name="Markowitz V."/>
            <person name="Hugenholtz P."/>
            <person name="Kyrpides N.C."/>
            <person name="Klenk H.P."/>
        </authorList>
    </citation>
    <scope>NUCLEOTIDE SEQUENCE [LARGE SCALE GENOMIC DNA]</scope>
    <source>
        <strain evidence="17">DSM 12809 / NBRC 114555 / N2460</strain>
    </source>
</reference>
<dbReference type="SMART" id="SM00493">
    <property type="entry name" value="TOPRIM"/>
    <property type="match status" value="1"/>
</dbReference>
<dbReference type="InterPro" id="IPR034151">
    <property type="entry name" value="TOPRIM_DnaG_bac"/>
</dbReference>
<evidence type="ECO:0000256" key="8">
    <source>
        <dbReference type="ARBA" id="ARBA00022833"/>
    </source>
</evidence>
<sequence>MKIPDSKIDEILEQTDLYQLVDEVVPLKKAGGSSFKGLCPFHTEKTPSFNVHPDKGYFHCFGCGEGGNAISFAMKYHGLSFPDAVRMLGERCGVEIEYDQTASKDAKDIVALHEELIIDSRKYLYSIEGKKALAYLTERKFSDRLLEEYQVGYFPPNVDPAKYIRKYDKSVLINSGLFKEGKYGLRLMFYDRVMIPVKGVTGKTIAFSGRTISDQQPKYINSPETEVFKKRRVLFNMDKAKQSLRKSEFAMVVEGYFDVMRLHEYGYGNCVASMGTSLTSDHIGLLRRYTGDIYMLFDGDQAGYKSALKSLETFVQADTFPYVVFLPEGEDPDSFIDKHGKDSFDQLIGAKKDLFLFAAEVLLKKSKDFNAKLRSLDKIKSMLISVKSPYRKDYYAQKLAVMFQVDENTLRKDIDISAAKTTLKRTSGTVEKQQERGRGVTYFCERDFIAALVQLPEDVALNYTDNILPEYFHDRRMSEIYKKVLDVLENGDNINVLLSTPDIAKELSPVLVSDLNSDLYRSAAASREKILANSVKDSMNRKIKDASDMDEKRRLVIEKFNTKKKLQEK</sequence>
<dbReference type="HAMAP" id="MF_00974">
    <property type="entry name" value="DNA_primase_DnaG"/>
    <property type="match status" value="1"/>
</dbReference>
<keyword evidence="8 12" id="KW-0862">Zinc</keyword>
<dbReference type="RefSeq" id="WP_013011029.1">
    <property type="nucleotide sequence ID" value="NC_013943.1"/>
</dbReference>
<evidence type="ECO:0000256" key="7">
    <source>
        <dbReference type="ARBA" id="ARBA00022771"/>
    </source>
</evidence>
<dbReference type="GO" id="GO:1990077">
    <property type="term" value="C:primosome complex"/>
    <property type="evidence" value="ECO:0007669"/>
    <property type="project" value="UniProtKB-KW"/>
</dbReference>
<evidence type="ECO:0000256" key="6">
    <source>
        <dbReference type="ARBA" id="ARBA00022723"/>
    </source>
</evidence>
<keyword evidence="1 12" id="KW-0240">DNA-directed RNA polymerase</keyword>
<keyword evidence="10 12" id="KW-0238">DNA-binding</keyword>
<dbReference type="SMART" id="SM00400">
    <property type="entry name" value="ZnF_CHCC"/>
    <property type="match status" value="1"/>
</dbReference>
<dbReference type="InterPro" id="IPR030846">
    <property type="entry name" value="DnaG_bac"/>
</dbReference>
<feature type="zinc finger region" description="CHC2-type" evidence="12 14">
    <location>
        <begin position="39"/>
        <end position="63"/>
    </location>
</feature>
<dbReference type="InterPro" id="IPR006295">
    <property type="entry name" value="DNA_primase_DnaG"/>
</dbReference>
<dbReference type="GO" id="GO:0008270">
    <property type="term" value="F:zinc ion binding"/>
    <property type="evidence" value="ECO:0007669"/>
    <property type="project" value="UniProtKB-UniRule"/>
</dbReference>
<dbReference type="STRING" id="522772.Dacet_1754"/>
<comment type="similarity">
    <text evidence="12 13">Belongs to the DnaG primase family.</text>
</comment>
<keyword evidence="4 12" id="KW-0548">Nucleotidyltransferase</keyword>
<dbReference type="PANTHER" id="PTHR30313:SF2">
    <property type="entry name" value="DNA PRIMASE"/>
    <property type="match status" value="1"/>
</dbReference>
<dbReference type="PIRSF" id="PIRSF002811">
    <property type="entry name" value="DnaG"/>
    <property type="match status" value="1"/>
</dbReference>
<dbReference type="CDD" id="cd03364">
    <property type="entry name" value="TOPRIM_DnaG_primases"/>
    <property type="match status" value="1"/>
</dbReference>
<protein>
    <recommendedName>
        <fullName evidence="12 13">DNA primase</fullName>
        <ecNumber evidence="12">2.7.7.101</ecNumber>
    </recommendedName>
</protein>
<dbReference type="InParanoid" id="D4H0K5"/>
<dbReference type="HOGENOM" id="CLU_013501_3_3_0"/>
<dbReference type="EMBL" id="CP001968">
    <property type="protein sequence ID" value="ADD68518.1"/>
    <property type="molecule type" value="Genomic_DNA"/>
</dbReference>
<comment type="subunit">
    <text evidence="12">Monomer. Interacts with DnaB.</text>
</comment>
<dbReference type="Gene3D" id="3.90.980.10">
    <property type="entry name" value="DNA primase, catalytic core, N-terminal domain"/>
    <property type="match status" value="1"/>
</dbReference>
<dbReference type="PANTHER" id="PTHR30313">
    <property type="entry name" value="DNA PRIMASE"/>
    <property type="match status" value="1"/>
</dbReference>
<dbReference type="Gene3D" id="3.90.580.10">
    <property type="entry name" value="Zinc finger, CHC2-type domain"/>
    <property type="match status" value="1"/>
</dbReference>
<dbReference type="Gene3D" id="3.40.1360.10">
    <property type="match status" value="1"/>
</dbReference>
<evidence type="ECO:0000256" key="14">
    <source>
        <dbReference type="PIRSR" id="PIRSR002811-1"/>
    </source>
</evidence>
<evidence type="ECO:0000256" key="1">
    <source>
        <dbReference type="ARBA" id="ARBA00022478"/>
    </source>
</evidence>
<gene>
    <name evidence="12" type="primary">dnaG</name>
    <name evidence="16" type="ordered locus">Dacet_1754</name>
</gene>
<dbReference type="SUPFAM" id="SSF57783">
    <property type="entry name" value="Zinc beta-ribbon"/>
    <property type="match status" value="1"/>
</dbReference>
<keyword evidence="7 12" id="KW-0863">Zinc-finger</keyword>
<evidence type="ECO:0000256" key="13">
    <source>
        <dbReference type="PIRNR" id="PIRNR002811"/>
    </source>
</evidence>
<evidence type="ECO:0000256" key="9">
    <source>
        <dbReference type="ARBA" id="ARBA00022842"/>
    </source>
</evidence>
<dbReference type="NCBIfam" id="TIGR01391">
    <property type="entry name" value="dnaG"/>
    <property type="match status" value="1"/>
</dbReference>
<dbReference type="InterPro" id="IPR002694">
    <property type="entry name" value="Znf_CHC2"/>
</dbReference>
<evidence type="ECO:0000313" key="17">
    <source>
        <dbReference type="Proteomes" id="UP000002012"/>
    </source>
</evidence>
<evidence type="ECO:0000256" key="12">
    <source>
        <dbReference type="HAMAP-Rule" id="MF_00974"/>
    </source>
</evidence>
<dbReference type="GO" id="GO:0005737">
    <property type="term" value="C:cytoplasm"/>
    <property type="evidence" value="ECO:0007669"/>
    <property type="project" value="TreeGrafter"/>
</dbReference>
<dbReference type="FunFam" id="3.90.580.10:FF:000001">
    <property type="entry name" value="DNA primase"/>
    <property type="match status" value="1"/>
</dbReference>
<dbReference type="Pfam" id="PF01807">
    <property type="entry name" value="Zn_ribbon_DnaG"/>
    <property type="match status" value="1"/>
</dbReference>
<proteinExistence type="inferred from homology"/>
<keyword evidence="6 12" id="KW-0479">Metal-binding</keyword>
<dbReference type="Pfam" id="PF13662">
    <property type="entry name" value="Toprim_4"/>
    <property type="match status" value="1"/>
</dbReference>